<organism evidence="2 3">
    <name type="scientific">Lasiosphaeria ovina</name>
    <dbReference type="NCBI Taxonomy" id="92902"/>
    <lineage>
        <taxon>Eukaryota</taxon>
        <taxon>Fungi</taxon>
        <taxon>Dikarya</taxon>
        <taxon>Ascomycota</taxon>
        <taxon>Pezizomycotina</taxon>
        <taxon>Sordariomycetes</taxon>
        <taxon>Sordariomycetidae</taxon>
        <taxon>Sordariales</taxon>
        <taxon>Lasiosphaeriaceae</taxon>
        <taxon>Lasiosphaeria</taxon>
    </lineage>
</organism>
<reference evidence="2" key="2">
    <citation type="submission" date="2023-06" db="EMBL/GenBank/DDBJ databases">
        <authorList>
            <consortium name="Lawrence Berkeley National Laboratory"/>
            <person name="Haridas S."/>
            <person name="Hensen N."/>
            <person name="Bonometti L."/>
            <person name="Westerberg I."/>
            <person name="Brannstrom I.O."/>
            <person name="Guillou S."/>
            <person name="Cros-Aarteil S."/>
            <person name="Calhoun S."/>
            <person name="Kuo A."/>
            <person name="Mondo S."/>
            <person name="Pangilinan J."/>
            <person name="Riley R."/>
            <person name="Labutti K."/>
            <person name="Andreopoulos B."/>
            <person name="Lipzen A."/>
            <person name="Chen C."/>
            <person name="Yanf M."/>
            <person name="Daum C."/>
            <person name="Ng V."/>
            <person name="Clum A."/>
            <person name="Steindorff A."/>
            <person name="Ohm R."/>
            <person name="Martin F."/>
            <person name="Silar P."/>
            <person name="Natvig D."/>
            <person name="Lalanne C."/>
            <person name="Gautier V."/>
            <person name="Ament-Velasquez S.L."/>
            <person name="Kruys A."/>
            <person name="Hutchinson M.I."/>
            <person name="Powell A.J."/>
            <person name="Barry K."/>
            <person name="Miller A.N."/>
            <person name="Grigoriev I.V."/>
            <person name="Debuchy R."/>
            <person name="Gladieux P."/>
            <person name="Thoren M.H."/>
            <person name="Johannesson H."/>
        </authorList>
    </citation>
    <scope>NUCLEOTIDE SEQUENCE</scope>
    <source>
        <strain evidence="2">CBS 958.72</strain>
    </source>
</reference>
<keyword evidence="1" id="KW-0812">Transmembrane</keyword>
<comment type="caution">
    <text evidence="2">The sequence shown here is derived from an EMBL/GenBank/DDBJ whole genome shotgun (WGS) entry which is preliminary data.</text>
</comment>
<accession>A0AAE0K6W4</accession>
<evidence type="ECO:0000256" key="1">
    <source>
        <dbReference type="SAM" id="Phobius"/>
    </source>
</evidence>
<feature type="transmembrane region" description="Helical" evidence="1">
    <location>
        <begin position="40"/>
        <end position="61"/>
    </location>
</feature>
<dbReference type="EMBL" id="JAULSN010000005">
    <property type="protein sequence ID" value="KAK3370765.1"/>
    <property type="molecule type" value="Genomic_DNA"/>
</dbReference>
<proteinExistence type="predicted"/>
<dbReference type="AlphaFoldDB" id="A0AAE0K6W4"/>
<protein>
    <submittedName>
        <fullName evidence="2">Uncharacterized protein</fullName>
    </submittedName>
</protein>
<keyword evidence="3" id="KW-1185">Reference proteome</keyword>
<dbReference type="Proteomes" id="UP001287356">
    <property type="component" value="Unassembled WGS sequence"/>
</dbReference>
<reference evidence="2" key="1">
    <citation type="journal article" date="2023" name="Mol. Phylogenet. Evol.">
        <title>Genome-scale phylogeny and comparative genomics of the fungal order Sordariales.</title>
        <authorList>
            <person name="Hensen N."/>
            <person name="Bonometti L."/>
            <person name="Westerberg I."/>
            <person name="Brannstrom I.O."/>
            <person name="Guillou S."/>
            <person name="Cros-Aarteil S."/>
            <person name="Calhoun S."/>
            <person name="Haridas S."/>
            <person name="Kuo A."/>
            <person name="Mondo S."/>
            <person name="Pangilinan J."/>
            <person name="Riley R."/>
            <person name="LaButti K."/>
            <person name="Andreopoulos B."/>
            <person name="Lipzen A."/>
            <person name="Chen C."/>
            <person name="Yan M."/>
            <person name="Daum C."/>
            <person name="Ng V."/>
            <person name="Clum A."/>
            <person name="Steindorff A."/>
            <person name="Ohm R.A."/>
            <person name="Martin F."/>
            <person name="Silar P."/>
            <person name="Natvig D.O."/>
            <person name="Lalanne C."/>
            <person name="Gautier V."/>
            <person name="Ament-Velasquez S.L."/>
            <person name="Kruys A."/>
            <person name="Hutchinson M.I."/>
            <person name="Powell A.J."/>
            <person name="Barry K."/>
            <person name="Miller A.N."/>
            <person name="Grigoriev I.V."/>
            <person name="Debuchy R."/>
            <person name="Gladieux P."/>
            <person name="Hiltunen Thoren M."/>
            <person name="Johannesson H."/>
        </authorList>
    </citation>
    <scope>NUCLEOTIDE SEQUENCE</scope>
    <source>
        <strain evidence="2">CBS 958.72</strain>
    </source>
</reference>
<keyword evidence="1" id="KW-0472">Membrane</keyword>
<keyword evidence="1" id="KW-1133">Transmembrane helix</keyword>
<sequence>MLGKVLLTLDAVGMIAGTLKADYFSCTHIFNPRWPPHAKFHGAQTITIAVMLGVATLYYTWWPSLLPHDATPQRVEDALGRAVIAGTLYWVAGLVATLFPGVDGVDPEFGPSGWPQMPFFTLFASLGVLGWAYETWV</sequence>
<feature type="transmembrane region" description="Helical" evidence="1">
    <location>
        <begin position="114"/>
        <end position="133"/>
    </location>
</feature>
<name>A0AAE0K6W4_9PEZI</name>
<dbReference type="Pfam" id="PF20345">
    <property type="entry name" value="DUF6640"/>
    <property type="match status" value="1"/>
</dbReference>
<gene>
    <name evidence="2" type="ORF">B0T24DRAFT_650050</name>
</gene>
<feature type="transmembrane region" description="Helical" evidence="1">
    <location>
        <begin position="82"/>
        <end position="102"/>
    </location>
</feature>
<evidence type="ECO:0000313" key="2">
    <source>
        <dbReference type="EMBL" id="KAK3370765.1"/>
    </source>
</evidence>
<dbReference type="InterPro" id="IPR046580">
    <property type="entry name" value="DUF6640"/>
</dbReference>
<evidence type="ECO:0000313" key="3">
    <source>
        <dbReference type="Proteomes" id="UP001287356"/>
    </source>
</evidence>